<dbReference type="AlphaFoldDB" id="A0A0V1IMJ9"/>
<accession>A0A0V1IMJ9</accession>
<evidence type="ECO:0000313" key="3">
    <source>
        <dbReference type="Proteomes" id="UP000054805"/>
    </source>
</evidence>
<sequence length="69" mass="8117">LLSHEMKISEIISFVWKSIFPRLVSSLSGKFYCNIVELSREKKNKKRRKCSRKEGSNEDKRTTTLIHCT</sequence>
<evidence type="ECO:0000313" key="2">
    <source>
        <dbReference type="EMBL" id="KRZ23413.1"/>
    </source>
</evidence>
<keyword evidence="3" id="KW-1185">Reference proteome</keyword>
<feature type="region of interest" description="Disordered" evidence="1">
    <location>
        <begin position="46"/>
        <end position="69"/>
    </location>
</feature>
<dbReference type="Proteomes" id="UP000054805">
    <property type="component" value="Unassembled WGS sequence"/>
</dbReference>
<feature type="non-terminal residue" evidence="2">
    <location>
        <position position="1"/>
    </location>
</feature>
<reference evidence="2 3" key="1">
    <citation type="submission" date="2015-01" db="EMBL/GenBank/DDBJ databases">
        <title>Evolution of Trichinella species and genotypes.</title>
        <authorList>
            <person name="Korhonen P.K."/>
            <person name="Edoardo P."/>
            <person name="Giuseppe L.R."/>
            <person name="Gasser R.B."/>
        </authorList>
    </citation>
    <scope>NUCLEOTIDE SEQUENCE [LARGE SCALE GENOMIC DNA]</scope>
    <source>
        <strain evidence="2">ISS588</strain>
    </source>
</reference>
<proteinExistence type="predicted"/>
<name>A0A0V1IMJ9_TRIPS</name>
<evidence type="ECO:0000256" key="1">
    <source>
        <dbReference type="SAM" id="MobiDB-lite"/>
    </source>
</evidence>
<dbReference type="EMBL" id="JYDS01000146">
    <property type="protein sequence ID" value="KRZ23413.1"/>
    <property type="molecule type" value="Genomic_DNA"/>
</dbReference>
<feature type="compositionally biased region" description="Basic and acidic residues" evidence="1">
    <location>
        <begin position="52"/>
        <end position="62"/>
    </location>
</feature>
<protein>
    <submittedName>
        <fullName evidence="2">Uncharacterized protein</fullName>
    </submittedName>
</protein>
<organism evidence="2 3">
    <name type="scientific">Trichinella pseudospiralis</name>
    <name type="common">Parasitic roundworm</name>
    <dbReference type="NCBI Taxonomy" id="6337"/>
    <lineage>
        <taxon>Eukaryota</taxon>
        <taxon>Metazoa</taxon>
        <taxon>Ecdysozoa</taxon>
        <taxon>Nematoda</taxon>
        <taxon>Enoplea</taxon>
        <taxon>Dorylaimia</taxon>
        <taxon>Trichinellida</taxon>
        <taxon>Trichinellidae</taxon>
        <taxon>Trichinella</taxon>
    </lineage>
</organism>
<gene>
    <name evidence="2" type="ORF">T4B_621</name>
</gene>
<comment type="caution">
    <text evidence="2">The sequence shown here is derived from an EMBL/GenBank/DDBJ whole genome shotgun (WGS) entry which is preliminary data.</text>
</comment>